<evidence type="ECO:0000256" key="1">
    <source>
        <dbReference type="ARBA" id="ARBA00023015"/>
    </source>
</evidence>
<accession>A0A498CTY7</accession>
<reference evidence="5 6" key="1">
    <citation type="submission" date="2018-10" db="EMBL/GenBank/DDBJ databases">
        <title>Comparative analysis of microorganisms from saline springs in Andes Mountain Range, Colombia.</title>
        <authorList>
            <person name="Rubin E."/>
        </authorList>
    </citation>
    <scope>NUCLEOTIDE SEQUENCE [LARGE SCALE GENOMIC DNA]</scope>
    <source>
        <strain evidence="5 6">USBA GBX 843</strain>
    </source>
</reference>
<dbReference type="PANTHER" id="PTHR40661">
    <property type="match status" value="1"/>
</dbReference>
<evidence type="ECO:0000313" key="5">
    <source>
        <dbReference type="EMBL" id="RLK57465.1"/>
    </source>
</evidence>
<keyword evidence="1" id="KW-0805">Transcription regulation</keyword>
<evidence type="ECO:0000256" key="2">
    <source>
        <dbReference type="ARBA" id="ARBA00023125"/>
    </source>
</evidence>
<dbReference type="Proteomes" id="UP000274786">
    <property type="component" value="Unassembled WGS sequence"/>
</dbReference>
<dbReference type="CDD" id="cd06529">
    <property type="entry name" value="S24_LexA-like"/>
    <property type="match status" value="1"/>
</dbReference>
<keyword evidence="2" id="KW-0238">DNA-binding</keyword>
<dbReference type="Gene3D" id="2.10.109.10">
    <property type="entry name" value="Umud Fragment, subunit A"/>
    <property type="match status" value="1"/>
</dbReference>
<dbReference type="PANTHER" id="PTHR40661:SF3">
    <property type="entry name" value="FELS-1 PROPHAGE TRANSCRIPTIONAL REGULATOR"/>
    <property type="match status" value="1"/>
</dbReference>
<feature type="domain" description="Peptidase S24/S26A/S26B/S26C" evidence="4">
    <location>
        <begin position="145"/>
        <end position="239"/>
    </location>
</feature>
<dbReference type="InterPro" id="IPR036286">
    <property type="entry name" value="LexA/Signal_pep-like_sf"/>
</dbReference>
<sequence length="249" mass="27147">MQHHLVNYQQVTETCPMSTDDSPTVAARRERLQQWIAEHHGGSQASFAAATGINQGELSGLLKRKSFGEKRASSLQKAAGMPEGYLTFPLNQMDHKQPTRQVSEVATSNEYVRVQQLDGEAGMGEGRINDDFPEVIRSMDFTASYIRSIVGFVPQPGRLVLVTGRGDSMLPIIQPGETLLVDSGVQVFDGDGIYLINTGNGQQVKGLQDRGTAVYVVSANSALYPAFPMPSGATIGGKVYLRNRIERFN</sequence>
<protein>
    <submittedName>
        <fullName evidence="5">Phage repressor protein C with HTH and peptisase S24 domain</fullName>
    </submittedName>
</protein>
<name>A0A498CTY7_9GAMM</name>
<dbReference type="InterPro" id="IPR015927">
    <property type="entry name" value="Peptidase_S24_S26A/B/C"/>
</dbReference>
<evidence type="ECO:0000313" key="6">
    <source>
        <dbReference type="Proteomes" id="UP000274786"/>
    </source>
</evidence>
<evidence type="ECO:0000256" key="3">
    <source>
        <dbReference type="ARBA" id="ARBA00023163"/>
    </source>
</evidence>
<dbReference type="InterPro" id="IPR039418">
    <property type="entry name" value="LexA-like"/>
</dbReference>
<dbReference type="Pfam" id="PF00717">
    <property type="entry name" value="Peptidase_S24"/>
    <property type="match status" value="1"/>
</dbReference>
<dbReference type="GO" id="GO:0003677">
    <property type="term" value="F:DNA binding"/>
    <property type="evidence" value="ECO:0007669"/>
    <property type="project" value="UniProtKB-KW"/>
</dbReference>
<dbReference type="SUPFAM" id="SSF51306">
    <property type="entry name" value="LexA/Signal peptidase"/>
    <property type="match status" value="1"/>
</dbReference>
<proteinExistence type="predicted"/>
<organism evidence="5 6">
    <name type="scientific">Stenotrophomonas rhizophila</name>
    <dbReference type="NCBI Taxonomy" id="216778"/>
    <lineage>
        <taxon>Bacteria</taxon>
        <taxon>Pseudomonadati</taxon>
        <taxon>Pseudomonadota</taxon>
        <taxon>Gammaproteobacteria</taxon>
        <taxon>Lysobacterales</taxon>
        <taxon>Lysobacteraceae</taxon>
        <taxon>Stenotrophomonas</taxon>
    </lineage>
</organism>
<dbReference type="AlphaFoldDB" id="A0A498CTY7"/>
<evidence type="ECO:0000259" key="4">
    <source>
        <dbReference type="Pfam" id="PF00717"/>
    </source>
</evidence>
<gene>
    <name evidence="5" type="ORF">BCL79_1871</name>
</gene>
<keyword evidence="3" id="KW-0804">Transcription</keyword>
<dbReference type="EMBL" id="RCDC01000004">
    <property type="protein sequence ID" value="RLK57465.1"/>
    <property type="molecule type" value="Genomic_DNA"/>
</dbReference>
<comment type="caution">
    <text evidence="5">The sequence shown here is derived from an EMBL/GenBank/DDBJ whole genome shotgun (WGS) entry which is preliminary data.</text>
</comment>